<reference evidence="2" key="1">
    <citation type="submission" date="2019-10" db="EMBL/GenBank/DDBJ databases">
        <title>Antimicrobial potential of Antarctic Bacteria.</title>
        <authorList>
            <person name="Benaud N."/>
            <person name="Edwards R.J."/>
            <person name="Ferrari B.C."/>
        </authorList>
    </citation>
    <scope>NUCLEOTIDE SEQUENCE [LARGE SCALE GENOMIC DNA]</scope>
    <source>
        <strain evidence="2">NBSH44</strain>
    </source>
</reference>
<evidence type="ECO:0000313" key="2">
    <source>
        <dbReference type="Proteomes" id="UP000515307"/>
    </source>
</evidence>
<organism evidence="1 2">
    <name type="scientific">Streptomyces finlayi</name>
    <dbReference type="NCBI Taxonomy" id="67296"/>
    <lineage>
        <taxon>Bacteria</taxon>
        <taxon>Bacillati</taxon>
        <taxon>Actinomycetota</taxon>
        <taxon>Actinomycetes</taxon>
        <taxon>Kitasatosporales</taxon>
        <taxon>Streptomycetaceae</taxon>
        <taxon>Streptomyces</taxon>
    </lineage>
</organism>
<proteinExistence type="predicted"/>
<sequence>MAVLLFLIVLPKLLPPKLLLPKLLPPKCGLRRRSGFIGARLGSTCGSMKVSGQESVE</sequence>
<dbReference type="EMBL" id="CP045702">
    <property type="protein sequence ID" value="QNE77795.1"/>
    <property type="molecule type" value="Genomic_DNA"/>
</dbReference>
<dbReference type="KEGG" id="sfiy:F0344_27255"/>
<accession>A0A7G7BR30</accession>
<protein>
    <submittedName>
        <fullName evidence="1">Uncharacterized protein</fullName>
    </submittedName>
</protein>
<dbReference type="RefSeq" id="WP_185301257.1">
    <property type="nucleotide sequence ID" value="NZ_CP045702.1"/>
</dbReference>
<name>A0A7G7BR30_9ACTN</name>
<dbReference type="AlphaFoldDB" id="A0A7G7BR30"/>
<keyword evidence="2" id="KW-1185">Reference proteome</keyword>
<dbReference type="Proteomes" id="UP000515307">
    <property type="component" value="Chromosome"/>
</dbReference>
<evidence type="ECO:0000313" key="1">
    <source>
        <dbReference type="EMBL" id="QNE77795.1"/>
    </source>
</evidence>
<gene>
    <name evidence="1" type="ORF">F0344_27255</name>
</gene>